<comment type="caution">
    <text evidence="2">The sequence shown here is derived from an EMBL/GenBank/DDBJ whole genome shotgun (WGS) entry which is preliminary data.</text>
</comment>
<evidence type="ECO:0000313" key="2">
    <source>
        <dbReference type="EMBL" id="MPM83030.1"/>
    </source>
</evidence>
<keyword evidence="1" id="KW-0812">Transmembrane</keyword>
<reference evidence="2" key="1">
    <citation type="submission" date="2019-08" db="EMBL/GenBank/DDBJ databases">
        <authorList>
            <person name="Kucharzyk K."/>
            <person name="Murdoch R.W."/>
            <person name="Higgins S."/>
            <person name="Loffler F."/>
        </authorList>
    </citation>
    <scope>NUCLEOTIDE SEQUENCE</scope>
</reference>
<gene>
    <name evidence="2" type="ORF">SDC9_130093</name>
</gene>
<dbReference type="AlphaFoldDB" id="A0A645D0J5"/>
<organism evidence="2">
    <name type="scientific">bioreactor metagenome</name>
    <dbReference type="NCBI Taxonomy" id="1076179"/>
    <lineage>
        <taxon>unclassified sequences</taxon>
        <taxon>metagenomes</taxon>
        <taxon>ecological metagenomes</taxon>
    </lineage>
</organism>
<proteinExistence type="predicted"/>
<evidence type="ECO:0000256" key="1">
    <source>
        <dbReference type="SAM" id="Phobius"/>
    </source>
</evidence>
<feature type="transmembrane region" description="Helical" evidence="1">
    <location>
        <begin position="62"/>
        <end position="82"/>
    </location>
</feature>
<keyword evidence="1" id="KW-1133">Transmembrane helix</keyword>
<feature type="transmembrane region" description="Helical" evidence="1">
    <location>
        <begin position="94"/>
        <end position="113"/>
    </location>
</feature>
<protein>
    <submittedName>
        <fullName evidence="2">Uncharacterized protein</fullName>
    </submittedName>
</protein>
<accession>A0A645D0J5</accession>
<sequence>MLKIIIVDDIHQFVLGCHPFFHQKVNDLLQFIPFRDGYHNRVLGFYRLFFFYIADDRGIRHVFLNLITARFQIFINILAFGVERKKQFVFDDALIFQLTGNIAYFILIVNHQCHRIG</sequence>
<keyword evidence="1" id="KW-0472">Membrane</keyword>
<name>A0A645D0J5_9ZZZZ</name>
<dbReference type="EMBL" id="VSSQ01031936">
    <property type="protein sequence ID" value="MPM83030.1"/>
    <property type="molecule type" value="Genomic_DNA"/>
</dbReference>